<keyword evidence="7 10" id="KW-0406">Ion transport</keyword>
<keyword evidence="12" id="KW-1185">Reference proteome</keyword>
<dbReference type="InterPro" id="IPR019823">
    <property type="entry name" value="Mechanosensitive_channel_CS"/>
</dbReference>
<dbReference type="HAMAP" id="MF_00115">
    <property type="entry name" value="MscL"/>
    <property type="match status" value="1"/>
</dbReference>
<dbReference type="Gene3D" id="4.10.1060.50">
    <property type="match status" value="1"/>
</dbReference>
<evidence type="ECO:0000256" key="1">
    <source>
        <dbReference type="ARBA" id="ARBA00004651"/>
    </source>
</evidence>
<evidence type="ECO:0000256" key="10">
    <source>
        <dbReference type="HAMAP-Rule" id="MF_00115"/>
    </source>
</evidence>
<proteinExistence type="inferred from homology"/>
<dbReference type="NCBIfam" id="TIGR00220">
    <property type="entry name" value="mscL"/>
    <property type="match status" value="1"/>
</dbReference>
<comment type="function">
    <text evidence="10">Channel that opens in response to stretch forces in the membrane lipid bilayer. May participate in the regulation of osmotic pressure changes within the cell.</text>
</comment>
<dbReference type="Gene3D" id="1.10.1200.120">
    <property type="entry name" value="Large-conductance mechanosensitive channel, MscL, domain 1"/>
    <property type="match status" value="1"/>
</dbReference>
<dbReference type="PANTHER" id="PTHR30266:SF2">
    <property type="entry name" value="LARGE-CONDUCTANCE MECHANOSENSITIVE CHANNEL"/>
    <property type="match status" value="1"/>
</dbReference>
<accession>A0A437S8Z9</accession>
<dbReference type="InterPro" id="IPR037673">
    <property type="entry name" value="MSC/AndL"/>
</dbReference>
<keyword evidence="9 10" id="KW-0407">Ion channel</keyword>
<dbReference type="Proteomes" id="UP000288812">
    <property type="component" value="Unassembled WGS sequence"/>
</dbReference>
<keyword evidence="6 10" id="KW-1133">Transmembrane helix</keyword>
<evidence type="ECO:0000313" key="11">
    <source>
        <dbReference type="EMBL" id="RVU55576.1"/>
    </source>
</evidence>
<dbReference type="GO" id="GO:0005886">
    <property type="term" value="C:plasma membrane"/>
    <property type="evidence" value="ECO:0007669"/>
    <property type="project" value="UniProtKB-SubCell"/>
</dbReference>
<reference evidence="11 12" key="1">
    <citation type="submission" date="2018-11" db="EMBL/GenBank/DDBJ databases">
        <title>Genome sequencing and assembly of Anaerosphaera sp. nov., GS7-6-2.</title>
        <authorList>
            <person name="Rettenmaier R."/>
            <person name="Liebl W."/>
            <person name="Zverlov V."/>
        </authorList>
    </citation>
    <scope>NUCLEOTIDE SEQUENCE [LARGE SCALE GENOMIC DNA]</scope>
    <source>
        <strain evidence="11 12">GS7-6-2</strain>
    </source>
</reference>
<comment type="subcellular location">
    <subcellularLocation>
        <location evidence="1 10">Cell membrane</location>
        <topology evidence="1 10">Multi-pass membrane protein</topology>
    </subcellularLocation>
</comment>
<dbReference type="RefSeq" id="WP_127723392.1">
    <property type="nucleotide sequence ID" value="NZ_RLIH01000002.1"/>
</dbReference>
<gene>
    <name evidence="10 11" type="primary">mscL</name>
    <name evidence="11" type="ORF">EF514_02275</name>
</gene>
<dbReference type="InterPro" id="IPR036019">
    <property type="entry name" value="MscL_channel"/>
</dbReference>
<dbReference type="SUPFAM" id="SSF81330">
    <property type="entry name" value="Gated mechanosensitive channel"/>
    <property type="match status" value="1"/>
</dbReference>
<organism evidence="11 12">
    <name type="scientific">Anaerosphaera multitolerans</name>
    <dbReference type="NCBI Taxonomy" id="2487351"/>
    <lineage>
        <taxon>Bacteria</taxon>
        <taxon>Bacillati</taxon>
        <taxon>Bacillota</taxon>
        <taxon>Tissierellia</taxon>
        <taxon>Tissierellales</taxon>
        <taxon>Peptoniphilaceae</taxon>
        <taxon>Anaerosphaera</taxon>
    </lineage>
</organism>
<protein>
    <recommendedName>
        <fullName evidence="10">Large-conductance mechanosensitive channel</fullName>
    </recommendedName>
</protein>
<evidence type="ECO:0000256" key="5">
    <source>
        <dbReference type="ARBA" id="ARBA00022692"/>
    </source>
</evidence>
<evidence type="ECO:0000256" key="8">
    <source>
        <dbReference type="ARBA" id="ARBA00023136"/>
    </source>
</evidence>
<dbReference type="PANTHER" id="PTHR30266">
    <property type="entry name" value="MECHANOSENSITIVE CHANNEL MSCL"/>
    <property type="match status" value="1"/>
</dbReference>
<keyword evidence="4 10" id="KW-1003">Cell membrane</keyword>
<dbReference type="EMBL" id="RLIH01000002">
    <property type="protein sequence ID" value="RVU55576.1"/>
    <property type="molecule type" value="Genomic_DNA"/>
</dbReference>
<evidence type="ECO:0000256" key="7">
    <source>
        <dbReference type="ARBA" id="ARBA00023065"/>
    </source>
</evidence>
<evidence type="ECO:0000256" key="2">
    <source>
        <dbReference type="ARBA" id="ARBA00007254"/>
    </source>
</evidence>
<dbReference type="InterPro" id="IPR038587">
    <property type="entry name" value="Ribosomal_eL40_sf"/>
</dbReference>
<dbReference type="GO" id="GO:0008381">
    <property type="term" value="F:mechanosensitive monoatomic ion channel activity"/>
    <property type="evidence" value="ECO:0007669"/>
    <property type="project" value="UniProtKB-UniRule"/>
</dbReference>
<comment type="caution">
    <text evidence="11">The sequence shown here is derived from an EMBL/GenBank/DDBJ whole genome shotgun (WGS) entry which is preliminary data.</text>
</comment>
<sequence>MKKFLSEFKDFISKGNVIDMAVGVIIGGAFGTIVSSLVDDIIMPIIGKIIGGIDFKSIFISLDGNSYASLSEAEAAGAAIIRIGSFIQNIVNFLIIAFVIFIVIKQMALLKEKFTKAEEENPTTKICPYCKTEINLEATRCPNCTSQLE</sequence>
<dbReference type="Pfam" id="PF01741">
    <property type="entry name" value="MscL"/>
    <property type="match status" value="1"/>
</dbReference>
<keyword evidence="5 10" id="KW-0812">Transmembrane</keyword>
<name>A0A437S8Z9_9FIRM</name>
<evidence type="ECO:0000256" key="4">
    <source>
        <dbReference type="ARBA" id="ARBA00022475"/>
    </source>
</evidence>
<keyword evidence="8 10" id="KW-0472">Membrane</keyword>
<feature type="transmembrane region" description="Helical" evidence="10">
    <location>
        <begin position="79"/>
        <end position="104"/>
    </location>
</feature>
<evidence type="ECO:0000256" key="9">
    <source>
        <dbReference type="ARBA" id="ARBA00023303"/>
    </source>
</evidence>
<comment type="similarity">
    <text evidence="2 10">Belongs to the MscL family.</text>
</comment>
<evidence type="ECO:0000256" key="6">
    <source>
        <dbReference type="ARBA" id="ARBA00022989"/>
    </source>
</evidence>
<feature type="transmembrane region" description="Helical" evidence="10">
    <location>
        <begin position="20"/>
        <end position="38"/>
    </location>
</feature>
<dbReference type="PRINTS" id="PR01264">
    <property type="entry name" value="MECHCHANNEL"/>
</dbReference>
<dbReference type="AlphaFoldDB" id="A0A437S8Z9"/>
<dbReference type="InterPro" id="IPR001185">
    <property type="entry name" value="MS_channel"/>
</dbReference>
<keyword evidence="3 10" id="KW-0813">Transport</keyword>
<evidence type="ECO:0000256" key="3">
    <source>
        <dbReference type="ARBA" id="ARBA00022448"/>
    </source>
</evidence>
<comment type="subunit">
    <text evidence="10">Homopentamer.</text>
</comment>
<dbReference type="PROSITE" id="PS01327">
    <property type="entry name" value="MSCL"/>
    <property type="match status" value="1"/>
</dbReference>
<evidence type="ECO:0000313" key="12">
    <source>
        <dbReference type="Proteomes" id="UP000288812"/>
    </source>
</evidence>
<dbReference type="OrthoDB" id="9810350at2"/>